<dbReference type="Proteomes" id="UP000318288">
    <property type="component" value="Unassembled WGS sequence"/>
</dbReference>
<organism evidence="1 2">
    <name type="scientific">Rubripirellula tenax</name>
    <dbReference type="NCBI Taxonomy" id="2528015"/>
    <lineage>
        <taxon>Bacteria</taxon>
        <taxon>Pseudomonadati</taxon>
        <taxon>Planctomycetota</taxon>
        <taxon>Planctomycetia</taxon>
        <taxon>Pirellulales</taxon>
        <taxon>Pirellulaceae</taxon>
        <taxon>Rubripirellula</taxon>
    </lineage>
</organism>
<sequence length="86" mass="9628">MLSYAPFRWTNLDIGSIFVAANLDSIAQGCRSCGGSRNGKGDCTFLIRLNMSYQTKTFFVDSTTDVVQIVATQRRDDFFAERINFG</sequence>
<keyword evidence="2" id="KW-1185">Reference proteome</keyword>
<dbReference type="EMBL" id="SJPW01000006">
    <property type="protein sequence ID" value="TWU48890.1"/>
    <property type="molecule type" value="Genomic_DNA"/>
</dbReference>
<dbReference type="AlphaFoldDB" id="A0A5C6EK66"/>
<evidence type="ECO:0000313" key="1">
    <source>
        <dbReference type="EMBL" id="TWU48890.1"/>
    </source>
</evidence>
<name>A0A5C6EK66_9BACT</name>
<protein>
    <submittedName>
        <fullName evidence="1">Uncharacterized protein</fullName>
    </submittedName>
</protein>
<comment type="caution">
    <text evidence="1">The sequence shown here is derived from an EMBL/GenBank/DDBJ whole genome shotgun (WGS) entry which is preliminary data.</text>
</comment>
<accession>A0A5C6EK66</accession>
<evidence type="ECO:0000313" key="2">
    <source>
        <dbReference type="Proteomes" id="UP000318288"/>
    </source>
</evidence>
<proteinExistence type="predicted"/>
<reference evidence="1 2" key="1">
    <citation type="submission" date="2019-02" db="EMBL/GenBank/DDBJ databases">
        <title>Deep-cultivation of Planctomycetes and their phenomic and genomic characterization uncovers novel biology.</title>
        <authorList>
            <person name="Wiegand S."/>
            <person name="Jogler M."/>
            <person name="Boedeker C."/>
            <person name="Pinto D."/>
            <person name="Vollmers J."/>
            <person name="Rivas-Marin E."/>
            <person name="Kohn T."/>
            <person name="Peeters S.H."/>
            <person name="Heuer A."/>
            <person name="Rast P."/>
            <person name="Oberbeckmann S."/>
            <person name="Bunk B."/>
            <person name="Jeske O."/>
            <person name="Meyerdierks A."/>
            <person name="Storesund J.E."/>
            <person name="Kallscheuer N."/>
            <person name="Luecker S."/>
            <person name="Lage O.M."/>
            <person name="Pohl T."/>
            <person name="Merkel B.J."/>
            <person name="Hornburger P."/>
            <person name="Mueller R.-W."/>
            <person name="Bruemmer F."/>
            <person name="Labrenz M."/>
            <person name="Spormann A.M."/>
            <person name="Op Den Camp H."/>
            <person name="Overmann J."/>
            <person name="Amann R."/>
            <person name="Jetten M.S.M."/>
            <person name="Mascher T."/>
            <person name="Medema M.H."/>
            <person name="Devos D.P."/>
            <person name="Kaster A.-K."/>
            <person name="Ovreas L."/>
            <person name="Rohde M."/>
            <person name="Galperin M.Y."/>
            <person name="Jogler C."/>
        </authorList>
    </citation>
    <scope>NUCLEOTIDE SEQUENCE [LARGE SCALE GENOMIC DNA]</scope>
    <source>
        <strain evidence="1 2">Poly51</strain>
    </source>
</reference>
<gene>
    <name evidence="1" type="ORF">Poly51_47940</name>
</gene>